<feature type="region of interest" description="Disordered" evidence="4">
    <location>
        <begin position="148"/>
        <end position="180"/>
    </location>
</feature>
<dbReference type="CDD" id="cd04496">
    <property type="entry name" value="SSB_OBF"/>
    <property type="match status" value="1"/>
</dbReference>
<organism evidence="6 7">
    <name type="scientific">Flavonifractor plautii</name>
    <name type="common">Fusobacterium plautii</name>
    <dbReference type="NCBI Taxonomy" id="292800"/>
    <lineage>
        <taxon>Bacteria</taxon>
        <taxon>Bacillati</taxon>
        <taxon>Bacillota</taxon>
        <taxon>Clostridia</taxon>
        <taxon>Eubacteriales</taxon>
        <taxon>Oscillospiraceae</taxon>
        <taxon>Flavonifractor</taxon>
    </lineage>
</organism>
<dbReference type="GO" id="GO:0009295">
    <property type="term" value="C:nucleoid"/>
    <property type="evidence" value="ECO:0007669"/>
    <property type="project" value="TreeGrafter"/>
</dbReference>
<dbReference type="AlphaFoldDB" id="A0A6I2RBS1"/>
<protein>
    <recommendedName>
        <fullName evidence="2 3">Single-stranded DNA-binding protein</fullName>
        <shortName evidence="2">SSB</shortName>
    </recommendedName>
</protein>
<reference evidence="6 7" key="1">
    <citation type="journal article" date="2019" name="Nat. Med.">
        <title>A library of human gut bacterial isolates paired with longitudinal multiomics data enables mechanistic microbiome research.</title>
        <authorList>
            <person name="Poyet M."/>
            <person name="Groussin M."/>
            <person name="Gibbons S.M."/>
            <person name="Avila-Pacheco J."/>
            <person name="Jiang X."/>
            <person name="Kearney S.M."/>
            <person name="Perrotta A.R."/>
            <person name="Berdy B."/>
            <person name="Zhao S."/>
            <person name="Lieberman T.D."/>
            <person name="Swanson P.K."/>
            <person name="Smith M."/>
            <person name="Roesemann S."/>
            <person name="Alexander J.E."/>
            <person name="Rich S.A."/>
            <person name="Livny J."/>
            <person name="Vlamakis H."/>
            <person name="Clish C."/>
            <person name="Bullock K."/>
            <person name="Deik A."/>
            <person name="Scott J."/>
            <person name="Pierce K.A."/>
            <person name="Xavier R.J."/>
            <person name="Alm E.J."/>
        </authorList>
    </citation>
    <scope>NUCLEOTIDE SEQUENCE [LARGE SCALE GENOMIC DNA]</scope>
    <source>
        <strain evidence="6 7">BIOML-A5</strain>
    </source>
</reference>
<evidence type="ECO:0000256" key="3">
    <source>
        <dbReference type="RuleBase" id="RU000524"/>
    </source>
</evidence>
<feature type="region of interest" description="Disordered" evidence="4">
    <location>
        <begin position="101"/>
        <end position="131"/>
    </location>
</feature>
<dbReference type="Pfam" id="PF00436">
    <property type="entry name" value="SSB"/>
    <property type="match status" value="1"/>
</dbReference>
<dbReference type="PROSITE" id="PS50935">
    <property type="entry name" value="SSB"/>
    <property type="match status" value="1"/>
</dbReference>
<evidence type="ECO:0000256" key="4">
    <source>
        <dbReference type="SAM" id="MobiDB-lite"/>
    </source>
</evidence>
<sequence>MLNRVTLMGRLVADPELRSTASNLSVCSFRIAVDRDYKKGDQKETDFIDIVAWRSTAEFVANYFKKGRVIAVDGRLQIRPWEDKDGNKRFATEVVADNVYFGDSRPNQNSQNGQNSQTGYPASGGDYGGYPAQDGSYGGCPAYGGYPPANQQGQFPPADGYGAYEGPVPGAGPDEYPGGF</sequence>
<keyword evidence="1 2" id="KW-0238">DNA-binding</keyword>
<dbReference type="InterPro" id="IPR012340">
    <property type="entry name" value="NA-bd_OB-fold"/>
</dbReference>
<dbReference type="Gene3D" id="2.40.50.140">
    <property type="entry name" value="Nucleic acid-binding proteins"/>
    <property type="match status" value="1"/>
</dbReference>
<proteinExistence type="inferred from homology"/>
<dbReference type="EMBL" id="JAQLWO010000010">
    <property type="protein sequence ID" value="MDB7906380.1"/>
    <property type="molecule type" value="Genomic_DNA"/>
</dbReference>
<dbReference type="Proteomes" id="UP000429811">
    <property type="component" value="Unassembled WGS sequence"/>
</dbReference>
<dbReference type="Proteomes" id="UP001211006">
    <property type="component" value="Unassembled WGS sequence"/>
</dbReference>
<evidence type="ECO:0000256" key="1">
    <source>
        <dbReference type="ARBA" id="ARBA00023125"/>
    </source>
</evidence>
<comment type="subunit">
    <text evidence="2">Homotetramer.</text>
</comment>
<evidence type="ECO:0000256" key="2">
    <source>
        <dbReference type="HAMAP-Rule" id="MF_00984"/>
    </source>
</evidence>
<evidence type="ECO:0000313" key="5">
    <source>
        <dbReference type="EMBL" id="MDB7906380.1"/>
    </source>
</evidence>
<name>A0A6I2RBS1_FLAPL</name>
<reference evidence="5" key="2">
    <citation type="submission" date="2023-01" db="EMBL/GenBank/DDBJ databases">
        <title>Human gut microbiome strain richness.</title>
        <authorList>
            <person name="Chen-Liaw A."/>
        </authorList>
    </citation>
    <scope>NUCLEOTIDE SEQUENCE</scope>
    <source>
        <strain evidence="5">2225st1_A6_2225SCRN_200828</strain>
    </source>
</reference>
<comment type="caution">
    <text evidence="2">Lacks conserved residue(s) required for the propagation of feature annotation.</text>
</comment>
<dbReference type="InterPro" id="IPR011344">
    <property type="entry name" value="ssDNA-bd"/>
</dbReference>
<comment type="caution">
    <text evidence="6">The sequence shown here is derived from an EMBL/GenBank/DDBJ whole genome shotgun (WGS) entry which is preliminary data.</text>
</comment>
<dbReference type="InterPro" id="IPR000424">
    <property type="entry name" value="Primosome_PriB/ssb"/>
</dbReference>
<accession>A0A6I2RBS1</accession>
<dbReference type="PANTHER" id="PTHR10302:SF27">
    <property type="entry name" value="SINGLE-STRANDED DNA-BINDING PROTEIN"/>
    <property type="match status" value="1"/>
</dbReference>
<dbReference type="PANTHER" id="PTHR10302">
    <property type="entry name" value="SINGLE-STRANDED DNA-BINDING PROTEIN"/>
    <property type="match status" value="1"/>
</dbReference>
<gene>
    <name evidence="6" type="primary">ssb</name>
    <name evidence="6" type="ORF">GKE90_05910</name>
    <name evidence="5" type="ORF">PND83_10380</name>
</gene>
<dbReference type="SUPFAM" id="SSF50249">
    <property type="entry name" value="Nucleic acid-binding proteins"/>
    <property type="match status" value="1"/>
</dbReference>
<evidence type="ECO:0000313" key="7">
    <source>
        <dbReference type="Proteomes" id="UP000429811"/>
    </source>
</evidence>
<dbReference type="NCBIfam" id="TIGR00621">
    <property type="entry name" value="ssb"/>
    <property type="match status" value="1"/>
</dbReference>
<dbReference type="RefSeq" id="WP_131971706.1">
    <property type="nucleotide sequence ID" value="NZ_CAXUMB010000058.1"/>
</dbReference>
<dbReference type="EMBL" id="WKPO01000006">
    <property type="protein sequence ID" value="MSB48235.1"/>
    <property type="molecule type" value="Genomic_DNA"/>
</dbReference>
<evidence type="ECO:0000313" key="6">
    <source>
        <dbReference type="EMBL" id="MSB48235.1"/>
    </source>
</evidence>
<dbReference type="GO" id="GO:0006260">
    <property type="term" value="P:DNA replication"/>
    <property type="evidence" value="ECO:0007669"/>
    <property type="project" value="InterPro"/>
</dbReference>
<feature type="compositionally biased region" description="Low complexity" evidence="4">
    <location>
        <begin position="107"/>
        <end position="117"/>
    </location>
</feature>
<dbReference type="GO" id="GO:0003697">
    <property type="term" value="F:single-stranded DNA binding"/>
    <property type="evidence" value="ECO:0007669"/>
    <property type="project" value="UniProtKB-UniRule"/>
</dbReference>
<dbReference type="HAMAP" id="MF_00984">
    <property type="entry name" value="SSB"/>
    <property type="match status" value="1"/>
</dbReference>